<sequence length="377" mass="41756">MMEAMANTPIFLSRPYLDEEDIQAVVDVLRSGNLVQGDKVLKLEQNINDLTGSKFSSAVSNGTASLHLALLALGIGQGDEVIVPAFSYIATGNAVELTGAKPVFVDVHLETFNIDESKLEAAITSHTKCIMPVHEFGLCANMEVIMAIAAKHKLFVVEDAACAIGASHYGKFAGTFGDFGSFSLHPRKSVTSGEGGILTTQNPALDRKIKTLRNHGIAPDRIPMEFVAAGFNYRLTDFQAALVSSQMRRLQQIFQHKNELVELYNQGLKQNGIVLPSVPDGNVHSWQTFHILCKDEYFRNSLIDHLKSHQIFTNYGAQCIPAMTYYKEKYKYDVAKLFPNSFKAYTCGLALPMSERLTKEEVQAVINRINQFTNDQK</sequence>
<dbReference type="Gene3D" id="3.40.640.10">
    <property type="entry name" value="Type I PLP-dependent aspartate aminotransferase-like (Major domain)"/>
    <property type="match status" value="1"/>
</dbReference>
<dbReference type="GO" id="GO:0008483">
    <property type="term" value="F:transaminase activity"/>
    <property type="evidence" value="ECO:0007669"/>
    <property type="project" value="UniProtKB-KW"/>
</dbReference>
<dbReference type="PIRSF" id="PIRSF000390">
    <property type="entry name" value="PLP_StrS"/>
    <property type="match status" value="1"/>
</dbReference>
<keyword evidence="2" id="KW-0663">Pyridoxal phosphate</keyword>
<dbReference type="InterPro" id="IPR015424">
    <property type="entry name" value="PyrdxlP-dep_Trfase"/>
</dbReference>
<evidence type="ECO:0000256" key="2">
    <source>
        <dbReference type="RuleBase" id="RU004508"/>
    </source>
</evidence>
<dbReference type="InterPro" id="IPR000653">
    <property type="entry name" value="DegT/StrS_aminotransferase"/>
</dbReference>
<accession>A0ABN1N4S9</accession>
<dbReference type="RefSeq" id="WP_343854512.1">
    <property type="nucleotide sequence ID" value="NZ_BAAAFI010000047.1"/>
</dbReference>
<keyword evidence="3" id="KW-0808">Transferase</keyword>
<name>A0ABN1N4S9_9BACT</name>
<organism evidence="3 4">
    <name type="scientific">Algoriphagus jejuensis</name>
    <dbReference type="NCBI Taxonomy" id="419934"/>
    <lineage>
        <taxon>Bacteria</taxon>
        <taxon>Pseudomonadati</taxon>
        <taxon>Bacteroidota</taxon>
        <taxon>Cytophagia</taxon>
        <taxon>Cytophagales</taxon>
        <taxon>Cyclobacteriaceae</taxon>
        <taxon>Algoriphagus</taxon>
    </lineage>
</organism>
<dbReference type="Proteomes" id="UP001500469">
    <property type="component" value="Unassembled WGS sequence"/>
</dbReference>
<evidence type="ECO:0000256" key="1">
    <source>
        <dbReference type="ARBA" id="ARBA00037999"/>
    </source>
</evidence>
<comment type="similarity">
    <text evidence="1 2">Belongs to the DegT/DnrJ/EryC1 family.</text>
</comment>
<dbReference type="InterPro" id="IPR015421">
    <property type="entry name" value="PyrdxlP-dep_Trfase_major"/>
</dbReference>
<comment type="caution">
    <text evidence="3">The sequence shown here is derived from an EMBL/GenBank/DDBJ whole genome shotgun (WGS) entry which is preliminary data.</text>
</comment>
<reference evidence="3 4" key="1">
    <citation type="journal article" date="2019" name="Int. J. Syst. Evol. Microbiol.">
        <title>The Global Catalogue of Microorganisms (GCM) 10K type strain sequencing project: providing services to taxonomists for standard genome sequencing and annotation.</title>
        <authorList>
            <consortium name="The Broad Institute Genomics Platform"/>
            <consortium name="The Broad Institute Genome Sequencing Center for Infectious Disease"/>
            <person name="Wu L."/>
            <person name="Ma J."/>
        </authorList>
    </citation>
    <scope>NUCLEOTIDE SEQUENCE [LARGE SCALE GENOMIC DNA]</scope>
    <source>
        <strain evidence="3 4">JCM 16112</strain>
    </source>
</reference>
<dbReference type="Pfam" id="PF01041">
    <property type="entry name" value="DegT_DnrJ_EryC1"/>
    <property type="match status" value="1"/>
</dbReference>
<dbReference type="CDD" id="cd00616">
    <property type="entry name" value="AHBA_syn"/>
    <property type="match status" value="1"/>
</dbReference>
<evidence type="ECO:0000313" key="3">
    <source>
        <dbReference type="EMBL" id="GAA0880918.1"/>
    </source>
</evidence>
<dbReference type="PANTHER" id="PTHR30244">
    <property type="entry name" value="TRANSAMINASE"/>
    <property type="match status" value="1"/>
</dbReference>
<evidence type="ECO:0000313" key="4">
    <source>
        <dbReference type="Proteomes" id="UP001500469"/>
    </source>
</evidence>
<dbReference type="PANTHER" id="PTHR30244:SF34">
    <property type="entry name" value="DTDP-4-AMINO-4,6-DIDEOXYGALACTOSE TRANSAMINASE"/>
    <property type="match status" value="1"/>
</dbReference>
<proteinExistence type="inferred from homology"/>
<protein>
    <submittedName>
        <fullName evidence="3">DegT/DnrJ/EryC1/StrS family aminotransferase</fullName>
    </submittedName>
</protein>
<gene>
    <name evidence="3" type="ORF">GCM10009119_38880</name>
</gene>
<dbReference type="InterPro" id="IPR015422">
    <property type="entry name" value="PyrdxlP-dep_Trfase_small"/>
</dbReference>
<keyword evidence="3" id="KW-0032">Aminotransferase</keyword>
<dbReference type="SUPFAM" id="SSF53383">
    <property type="entry name" value="PLP-dependent transferases"/>
    <property type="match status" value="1"/>
</dbReference>
<dbReference type="Gene3D" id="3.90.1150.10">
    <property type="entry name" value="Aspartate Aminotransferase, domain 1"/>
    <property type="match status" value="1"/>
</dbReference>
<keyword evidence="4" id="KW-1185">Reference proteome</keyword>
<dbReference type="EMBL" id="BAAAFI010000047">
    <property type="protein sequence ID" value="GAA0880918.1"/>
    <property type="molecule type" value="Genomic_DNA"/>
</dbReference>